<feature type="signal peptide" evidence="1">
    <location>
        <begin position="1"/>
        <end position="26"/>
    </location>
</feature>
<protein>
    <submittedName>
        <fullName evidence="3">D-alanyl-D-alanine carboxypeptidase</fullName>
        <ecNumber evidence="3">3.4.16.4</ecNumber>
    </submittedName>
</protein>
<keyword evidence="3" id="KW-0378">Hydrolase</keyword>
<dbReference type="InterPro" id="IPR050491">
    <property type="entry name" value="AmpC-like"/>
</dbReference>
<dbReference type="Proteomes" id="UP000067448">
    <property type="component" value="Unassembled WGS sequence"/>
</dbReference>
<dbReference type="Pfam" id="PF00144">
    <property type="entry name" value="Beta-lactamase"/>
    <property type="match status" value="1"/>
</dbReference>
<comment type="caution">
    <text evidence="3">The sequence shown here is derived from an EMBL/GenBank/DDBJ whole genome shotgun (WGS) entry which is preliminary data.</text>
</comment>
<evidence type="ECO:0000313" key="4">
    <source>
        <dbReference type="Proteomes" id="UP000067448"/>
    </source>
</evidence>
<evidence type="ECO:0000256" key="1">
    <source>
        <dbReference type="SAM" id="SignalP"/>
    </source>
</evidence>
<name>A0A117EFV4_STRSC</name>
<dbReference type="OrthoDB" id="5177574at2"/>
<dbReference type="GO" id="GO:0009002">
    <property type="term" value="F:serine-type D-Ala-D-Ala carboxypeptidase activity"/>
    <property type="evidence" value="ECO:0007669"/>
    <property type="project" value="UniProtKB-EC"/>
</dbReference>
<dbReference type="Gene3D" id="3.40.710.10">
    <property type="entry name" value="DD-peptidase/beta-lactamase superfamily"/>
    <property type="match status" value="1"/>
</dbReference>
<dbReference type="PANTHER" id="PTHR46825">
    <property type="entry name" value="D-ALANYL-D-ALANINE-CARBOXYPEPTIDASE/ENDOPEPTIDASE AMPH"/>
    <property type="match status" value="1"/>
</dbReference>
<proteinExistence type="predicted"/>
<dbReference type="InterPro" id="IPR012338">
    <property type="entry name" value="Beta-lactam/transpept-like"/>
</dbReference>
<gene>
    <name evidence="3" type="ORF">SsS58_06583</name>
</gene>
<dbReference type="InterPro" id="IPR001466">
    <property type="entry name" value="Beta-lactam-related"/>
</dbReference>
<dbReference type="RefSeq" id="WP_059083433.1">
    <property type="nucleotide sequence ID" value="NZ_BCMM01000037.1"/>
</dbReference>
<keyword evidence="1" id="KW-0732">Signal</keyword>
<reference evidence="4" key="3">
    <citation type="submission" date="2016-02" db="EMBL/GenBank/DDBJ databases">
        <title>Draft genome of pathogenic Streptomyces sp. in Japan.</title>
        <authorList>
            <person name="Tomihama T."/>
            <person name="Ikenaga M."/>
            <person name="Sakai M."/>
            <person name="Okubo T."/>
            <person name="Ikeda S."/>
        </authorList>
    </citation>
    <scope>NUCLEOTIDE SEQUENCE [LARGE SCALE GENOMIC DNA]</scope>
    <source>
        <strain evidence="4">S58</strain>
    </source>
</reference>
<dbReference type="EC" id="3.4.16.4" evidence="3"/>
<keyword evidence="3" id="KW-0121">Carboxypeptidase</keyword>
<dbReference type="SUPFAM" id="SSF56601">
    <property type="entry name" value="beta-lactamase/transpeptidase-like"/>
    <property type="match status" value="1"/>
</dbReference>
<sequence length="410" mass="44923">MRRTTSRRLPAAAALVVSVLTPVAVAPAVTVHAAAGRHATVDRHGTVDRHEKDECRPGGLGRALTARLDKAVAKVRREAGIPGVAVGLWMPGRGCYVRATGVADTATGRPMTTGRYVRIGSETKTFTVTALLDLVDDRRIRLDAPVSRYVRGVPNGDRITLRHLAQMRSGLFPYSADSDFVRALLSDPARYFTPREVLAYGFRHRNTFEPGARFQYSNTNLVLLGLVIEKVGGRPLAEFVRERVLGPARLRHTLFPEGREFPEPHAHGYTNQTLSGEVEDATDWNPSWAWAAGAMISDLHDLRRWARTVATGTLLSPQTQRERLTMLPTGFPGTSYGLGIFESGGWIGHNGSIPGYQSVTVYLPSRKATLVLLLNTDITHDGQEPSSLLARAITEIVTPDNVYDRPAPPR</sequence>
<dbReference type="PANTHER" id="PTHR46825:SF7">
    <property type="entry name" value="D-ALANYL-D-ALANINE CARBOXYPEPTIDASE"/>
    <property type="match status" value="1"/>
</dbReference>
<reference evidence="3 4" key="2">
    <citation type="journal article" date="2016" name="Genome Announc.">
        <title>Draft Genome Sequences of Streptomyces scabiei S58, Streptomyces turgidiscabies T45, and Streptomyces acidiscabies a10, the Pathogens of Potato Common Scab, Isolated in Japan.</title>
        <authorList>
            <person name="Tomihama T."/>
            <person name="Nishi Y."/>
            <person name="Sakai M."/>
            <person name="Ikenaga M."/>
            <person name="Okubo T."/>
            <person name="Ikeda S."/>
        </authorList>
    </citation>
    <scope>NUCLEOTIDE SEQUENCE [LARGE SCALE GENOMIC DNA]</scope>
    <source>
        <strain evidence="3 4">S58</strain>
    </source>
</reference>
<accession>A0A117EFV4</accession>
<evidence type="ECO:0000259" key="2">
    <source>
        <dbReference type="Pfam" id="PF00144"/>
    </source>
</evidence>
<keyword evidence="3" id="KW-0645">Protease</keyword>
<dbReference type="EMBL" id="BCMM01000037">
    <property type="protein sequence ID" value="GAQ66153.1"/>
    <property type="molecule type" value="Genomic_DNA"/>
</dbReference>
<organism evidence="3 4">
    <name type="scientific">Streptomyces scabiei</name>
    <dbReference type="NCBI Taxonomy" id="1930"/>
    <lineage>
        <taxon>Bacteria</taxon>
        <taxon>Bacillati</taxon>
        <taxon>Actinomycetota</taxon>
        <taxon>Actinomycetes</taxon>
        <taxon>Kitasatosporales</taxon>
        <taxon>Streptomycetaceae</taxon>
        <taxon>Streptomyces</taxon>
    </lineage>
</organism>
<feature type="chain" id="PRO_5039375653" evidence="1">
    <location>
        <begin position="27"/>
        <end position="410"/>
    </location>
</feature>
<reference evidence="4" key="1">
    <citation type="submission" date="2015-11" db="EMBL/GenBank/DDBJ databases">
        <authorList>
            <consortium name="Cross-ministerial Strategic Innovation Promotion Program (SIP) consortium"/>
            <person name="Tomihama T."/>
            <person name="Ikenaga M."/>
            <person name="Sakai M."/>
            <person name="Okubo T."/>
            <person name="Ikeda S."/>
        </authorList>
    </citation>
    <scope>NUCLEOTIDE SEQUENCE [LARGE SCALE GENOMIC DNA]</scope>
    <source>
        <strain evidence="4">S58</strain>
    </source>
</reference>
<dbReference type="AlphaFoldDB" id="A0A117EFV4"/>
<feature type="domain" description="Beta-lactamase-related" evidence="2">
    <location>
        <begin position="68"/>
        <end position="381"/>
    </location>
</feature>
<evidence type="ECO:0000313" key="3">
    <source>
        <dbReference type="EMBL" id="GAQ66153.1"/>
    </source>
</evidence>